<dbReference type="SUPFAM" id="SSF52821">
    <property type="entry name" value="Rhodanese/Cell cycle control phosphatase"/>
    <property type="match status" value="1"/>
</dbReference>
<dbReference type="PANTHER" id="PTHR10828">
    <property type="entry name" value="M-PHASE INDUCER PHOSPHATASE DUAL SPECIFICITY PHOSPHATASE CDC25"/>
    <property type="match status" value="1"/>
</dbReference>
<dbReference type="PANTHER" id="PTHR10828:SF50">
    <property type="entry name" value="REDUCTASE (ARC2), PUTATIVE (AFU_ORTHOLOGUE AFUA_6G13400)-RELATED"/>
    <property type="match status" value="1"/>
</dbReference>
<dbReference type="GO" id="GO:0005737">
    <property type="term" value="C:cytoplasm"/>
    <property type="evidence" value="ECO:0007669"/>
    <property type="project" value="TreeGrafter"/>
</dbReference>
<dbReference type="GO" id="GO:0004725">
    <property type="term" value="F:protein tyrosine phosphatase activity"/>
    <property type="evidence" value="ECO:0007669"/>
    <property type="project" value="TreeGrafter"/>
</dbReference>
<sequence length="139" mass="14784">MSVLDWHAAFPTPTAEPSSITPGDLAAMMREKEIMKDYLVVDVRRTDFEGASISGCLNLPAHSFYPTLSTIVALLATVPVVVFHCNSCKPGGRGPRAAGWYQDAIDAKGSGTSLAVVLEGGIKAWVSAFGEDESLTKQL</sequence>
<accession>A0AAD7CS00</accession>
<dbReference type="Gene3D" id="3.40.250.10">
    <property type="entry name" value="Rhodanese-like domain"/>
    <property type="match status" value="1"/>
</dbReference>
<dbReference type="EMBL" id="JARKIE010000263">
    <property type="protein sequence ID" value="KAJ7660044.1"/>
    <property type="molecule type" value="Genomic_DNA"/>
</dbReference>
<reference evidence="2" key="1">
    <citation type="submission" date="2023-03" db="EMBL/GenBank/DDBJ databases">
        <title>Massive genome expansion in bonnet fungi (Mycena s.s.) driven by repeated elements and novel gene families across ecological guilds.</title>
        <authorList>
            <consortium name="Lawrence Berkeley National Laboratory"/>
            <person name="Harder C.B."/>
            <person name="Miyauchi S."/>
            <person name="Viragh M."/>
            <person name="Kuo A."/>
            <person name="Thoen E."/>
            <person name="Andreopoulos B."/>
            <person name="Lu D."/>
            <person name="Skrede I."/>
            <person name="Drula E."/>
            <person name="Henrissat B."/>
            <person name="Morin E."/>
            <person name="Kohler A."/>
            <person name="Barry K."/>
            <person name="LaButti K."/>
            <person name="Morin E."/>
            <person name="Salamov A."/>
            <person name="Lipzen A."/>
            <person name="Mereny Z."/>
            <person name="Hegedus B."/>
            <person name="Baldrian P."/>
            <person name="Stursova M."/>
            <person name="Weitz H."/>
            <person name="Taylor A."/>
            <person name="Grigoriev I.V."/>
            <person name="Nagy L.G."/>
            <person name="Martin F."/>
            <person name="Kauserud H."/>
        </authorList>
    </citation>
    <scope>NUCLEOTIDE SEQUENCE</scope>
    <source>
        <strain evidence="2">CBHHK067</strain>
    </source>
</reference>
<protein>
    <submittedName>
        <fullName evidence="2">Rhodanese-like domain-containing protein</fullName>
    </submittedName>
</protein>
<evidence type="ECO:0000259" key="1">
    <source>
        <dbReference type="PROSITE" id="PS50206"/>
    </source>
</evidence>
<evidence type="ECO:0000313" key="3">
    <source>
        <dbReference type="Proteomes" id="UP001221757"/>
    </source>
</evidence>
<gene>
    <name evidence="2" type="ORF">B0H17DRAFT_954348</name>
</gene>
<dbReference type="Proteomes" id="UP001221757">
    <property type="component" value="Unassembled WGS sequence"/>
</dbReference>
<dbReference type="AlphaFoldDB" id="A0AAD7CS00"/>
<feature type="domain" description="Rhodanese" evidence="1">
    <location>
        <begin position="34"/>
        <end position="134"/>
    </location>
</feature>
<organism evidence="2 3">
    <name type="scientific">Mycena rosella</name>
    <name type="common">Pink bonnet</name>
    <name type="synonym">Agaricus rosellus</name>
    <dbReference type="NCBI Taxonomy" id="1033263"/>
    <lineage>
        <taxon>Eukaryota</taxon>
        <taxon>Fungi</taxon>
        <taxon>Dikarya</taxon>
        <taxon>Basidiomycota</taxon>
        <taxon>Agaricomycotina</taxon>
        <taxon>Agaricomycetes</taxon>
        <taxon>Agaricomycetidae</taxon>
        <taxon>Agaricales</taxon>
        <taxon>Marasmiineae</taxon>
        <taxon>Mycenaceae</taxon>
        <taxon>Mycena</taxon>
    </lineage>
</organism>
<evidence type="ECO:0000313" key="2">
    <source>
        <dbReference type="EMBL" id="KAJ7660044.1"/>
    </source>
</evidence>
<dbReference type="Pfam" id="PF00581">
    <property type="entry name" value="Rhodanese"/>
    <property type="match status" value="1"/>
</dbReference>
<proteinExistence type="predicted"/>
<dbReference type="InterPro" id="IPR001763">
    <property type="entry name" value="Rhodanese-like_dom"/>
</dbReference>
<comment type="caution">
    <text evidence="2">The sequence shown here is derived from an EMBL/GenBank/DDBJ whole genome shotgun (WGS) entry which is preliminary data.</text>
</comment>
<name>A0AAD7CS00_MYCRO</name>
<keyword evidence="3" id="KW-1185">Reference proteome</keyword>
<dbReference type="PROSITE" id="PS50206">
    <property type="entry name" value="RHODANESE_3"/>
    <property type="match status" value="1"/>
</dbReference>
<dbReference type="GO" id="GO:0005634">
    <property type="term" value="C:nucleus"/>
    <property type="evidence" value="ECO:0007669"/>
    <property type="project" value="TreeGrafter"/>
</dbReference>
<dbReference type="InterPro" id="IPR036873">
    <property type="entry name" value="Rhodanese-like_dom_sf"/>
</dbReference>